<dbReference type="Proteomes" id="UP001371305">
    <property type="component" value="Unassembled WGS sequence"/>
</dbReference>
<keyword evidence="3" id="KW-1185">Reference proteome</keyword>
<dbReference type="Pfam" id="PF13335">
    <property type="entry name" value="Mg_chelatase_C"/>
    <property type="match status" value="1"/>
</dbReference>
<dbReference type="InterPro" id="IPR045006">
    <property type="entry name" value="CHLI-like"/>
</dbReference>
<proteinExistence type="predicted"/>
<dbReference type="RefSeq" id="WP_341408199.1">
    <property type="nucleotide sequence ID" value="NZ_JBBUKT010000019.1"/>
</dbReference>
<name>A0ABU9B3R7_9BACT</name>
<reference evidence="2 3" key="1">
    <citation type="submission" date="2024-04" db="EMBL/GenBank/DDBJ databases">
        <title>Luteolibacter sp. isolated from soil.</title>
        <authorList>
            <person name="An J."/>
        </authorList>
    </citation>
    <scope>NUCLEOTIDE SEQUENCE [LARGE SCALE GENOMIC DNA]</scope>
    <source>
        <strain evidence="2 3">Y139</strain>
    </source>
</reference>
<accession>A0ABU9B3R7</accession>
<dbReference type="InterPro" id="IPR027417">
    <property type="entry name" value="P-loop_NTPase"/>
</dbReference>
<dbReference type="EMBL" id="JBBUKT010000019">
    <property type="protein sequence ID" value="MEK7954423.1"/>
    <property type="molecule type" value="Genomic_DNA"/>
</dbReference>
<comment type="caution">
    <text evidence="2">The sequence shown here is derived from an EMBL/GenBank/DDBJ whole genome shotgun (WGS) entry which is preliminary data.</text>
</comment>
<dbReference type="PANTHER" id="PTHR32039:SF7">
    <property type="entry name" value="COMPETENCE PROTEIN COMM"/>
    <property type="match status" value="1"/>
</dbReference>
<evidence type="ECO:0000313" key="2">
    <source>
        <dbReference type="EMBL" id="MEK7954423.1"/>
    </source>
</evidence>
<gene>
    <name evidence="2" type="ORF">WKV53_28150</name>
</gene>
<dbReference type="InterPro" id="IPR025158">
    <property type="entry name" value="Mg_chelat-rel_C"/>
</dbReference>
<dbReference type="PANTHER" id="PTHR32039">
    <property type="entry name" value="MAGNESIUM-CHELATASE SUBUNIT CHLI"/>
    <property type="match status" value="1"/>
</dbReference>
<protein>
    <recommendedName>
        <fullName evidence="1">Mg chelatase-related protein C-terminal domain-containing protein</fullName>
    </recommendedName>
</protein>
<dbReference type="Gene3D" id="3.40.50.300">
    <property type="entry name" value="P-loop containing nucleotide triphosphate hydrolases"/>
    <property type="match status" value="1"/>
</dbReference>
<organism evidence="2 3">
    <name type="scientific">Luteolibacter soli</name>
    <dbReference type="NCBI Taxonomy" id="3135280"/>
    <lineage>
        <taxon>Bacteria</taxon>
        <taxon>Pseudomonadati</taxon>
        <taxon>Verrucomicrobiota</taxon>
        <taxon>Verrucomicrobiia</taxon>
        <taxon>Verrucomicrobiales</taxon>
        <taxon>Verrucomicrobiaceae</taxon>
        <taxon>Luteolibacter</taxon>
    </lineage>
</organism>
<evidence type="ECO:0000259" key="1">
    <source>
        <dbReference type="Pfam" id="PF13335"/>
    </source>
</evidence>
<evidence type="ECO:0000313" key="3">
    <source>
        <dbReference type="Proteomes" id="UP001371305"/>
    </source>
</evidence>
<feature type="domain" description="Mg chelatase-related protein C-terminal" evidence="1">
    <location>
        <begin position="15"/>
        <end position="111"/>
    </location>
</feature>
<sequence>MPLVDYRELSAASSGEKSEAIRSRVMQARDLQRRRFAGKPQQTNAAMGARQVKEHCQLDAESAGYMEHAMEQMNFSARAHDRILKVARTLADLAGSEHIRANDTLEAIQYRSLDRNLFR</sequence>